<keyword evidence="1" id="KW-1133">Transmembrane helix</keyword>
<comment type="caution">
    <text evidence="2">The sequence shown here is derived from an EMBL/GenBank/DDBJ whole genome shotgun (WGS) entry which is preliminary data.</text>
</comment>
<dbReference type="RefSeq" id="WP_183316419.1">
    <property type="nucleotide sequence ID" value="NZ_JACIEN010000002.1"/>
</dbReference>
<sequence length="405" mass="41840">MRSPTPALDPALDAAILLRRIGFATLLVAVPITALVARRAAVVLVPIGIILMVLAALMDGANGGFNRSLRRTFVSPAGLAALLLIGWAALSIAWAPQANTALDKLLNALGAAAMAFAGIAALPERMRASNLYLTGIGAAAASIFAILVALGLLGRDTIDPGSLERGLITLSVLVWPAIGWLVSRGHGLVALALGAVAGLAVVVGGSFIPLLALAAGATMFALTSWRPLVGRDVLRVAVAAVILAAPLLPFLLRPLAKALMGTASPAVQSIRVWADIVRSDPLRLITGHGLDASLRGRLVGLVPREAPLSLPFEIWYDLGVVGATTLAVLLYFAIRAAGGMTASLVPAAIATFTVAFVVAASGMATTQAWWLTLIGIAVIAFLAIERGQFRTTRPKARLFGRLGKP</sequence>
<feature type="transmembrane region" description="Helical" evidence="1">
    <location>
        <begin position="165"/>
        <end position="182"/>
    </location>
</feature>
<feature type="transmembrane region" description="Helical" evidence="1">
    <location>
        <begin position="314"/>
        <end position="334"/>
    </location>
</feature>
<gene>
    <name evidence="2" type="ORF">GGR16_001856</name>
</gene>
<keyword evidence="1" id="KW-0812">Transmembrane</keyword>
<dbReference type="Proteomes" id="UP000577362">
    <property type="component" value="Unassembled WGS sequence"/>
</dbReference>
<feature type="transmembrane region" description="Helical" evidence="1">
    <location>
        <begin position="367"/>
        <end position="384"/>
    </location>
</feature>
<dbReference type="EMBL" id="JACIEN010000002">
    <property type="protein sequence ID" value="MBB4016827.1"/>
    <property type="molecule type" value="Genomic_DNA"/>
</dbReference>
<evidence type="ECO:0000256" key="1">
    <source>
        <dbReference type="SAM" id="Phobius"/>
    </source>
</evidence>
<accession>A0A840C316</accession>
<feature type="transmembrane region" description="Helical" evidence="1">
    <location>
        <begin position="129"/>
        <end position="153"/>
    </location>
</feature>
<dbReference type="AlphaFoldDB" id="A0A840C316"/>
<feature type="transmembrane region" description="Helical" evidence="1">
    <location>
        <begin position="188"/>
        <end position="221"/>
    </location>
</feature>
<feature type="transmembrane region" description="Helical" evidence="1">
    <location>
        <begin position="341"/>
        <end position="361"/>
    </location>
</feature>
<feature type="transmembrane region" description="Helical" evidence="1">
    <location>
        <begin position="16"/>
        <end position="36"/>
    </location>
</feature>
<feature type="transmembrane region" description="Helical" evidence="1">
    <location>
        <begin position="43"/>
        <end position="61"/>
    </location>
</feature>
<evidence type="ECO:0008006" key="4">
    <source>
        <dbReference type="Google" id="ProtNLM"/>
    </source>
</evidence>
<reference evidence="2 3" key="1">
    <citation type="submission" date="2020-08" db="EMBL/GenBank/DDBJ databases">
        <title>Genomic Encyclopedia of Type Strains, Phase IV (KMG-IV): sequencing the most valuable type-strain genomes for metagenomic binning, comparative biology and taxonomic classification.</title>
        <authorList>
            <person name="Goeker M."/>
        </authorList>
    </citation>
    <scope>NUCLEOTIDE SEQUENCE [LARGE SCALE GENOMIC DNA]</scope>
    <source>
        <strain evidence="2 3">DSM 103737</strain>
    </source>
</reference>
<name>A0A840C316_9HYPH</name>
<evidence type="ECO:0000313" key="3">
    <source>
        <dbReference type="Proteomes" id="UP000577362"/>
    </source>
</evidence>
<proteinExistence type="predicted"/>
<keyword evidence="3" id="KW-1185">Reference proteome</keyword>
<protein>
    <recommendedName>
        <fullName evidence="4">Peptide ABC transporter permease</fullName>
    </recommendedName>
</protein>
<keyword evidence="1" id="KW-0472">Membrane</keyword>
<feature type="transmembrane region" description="Helical" evidence="1">
    <location>
        <begin position="233"/>
        <end position="252"/>
    </location>
</feature>
<feature type="transmembrane region" description="Helical" evidence="1">
    <location>
        <begin position="73"/>
        <end position="93"/>
    </location>
</feature>
<evidence type="ECO:0000313" key="2">
    <source>
        <dbReference type="EMBL" id="MBB4016827.1"/>
    </source>
</evidence>
<organism evidence="2 3">
    <name type="scientific">Chelatococcus caeni</name>
    <dbReference type="NCBI Taxonomy" id="1348468"/>
    <lineage>
        <taxon>Bacteria</taxon>
        <taxon>Pseudomonadati</taxon>
        <taxon>Pseudomonadota</taxon>
        <taxon>Alphaproteobacteria</taxon>
        <taxon>Hyphomicrobiales</taxon>
        <taxon>Chelatococcaceae</taxon>
        <taxon>Chelatococcus</taxon>
    </lineage>
</organism>
<feature type="transmembrane region" description="Helical" evidence="1">
    <location>
        <begin position="105"/>
        <end position="123"/>
    </location>
</feature>